<reference evidence="4 5" key="1">
    <citation type="submission" date="2019-01" db="EMBL/GenBank/DDBJ databases">
        <authorList>
            <person name="Ferrante I. M."/>
        </authorList>
    </citation>
    <scope>NUCLEOTIDE SEQUENCE [LARGE SCALE GENOMIC DNA]</scope>
    <source>
        <strain evidence="4 5">B856</strain>
    </source>
</reference>
<feature type="compositionally biased region" description="Polar residues" evidence="2">
    <location>
        <begin position="287"/>
        <end position="303"/>
    </location>
</feature>
<feature type="domain" description="USP" evidence="3">
    <location>
        <begin position="238"/>
        <end position="906"/>
    </location>
</feature>
<feature type="region of interest" description="Disordered" evidence="2">
    <location>
        <begin position="774"/>
        <end position="796"/>
    </location>
</feature>
<sequence>MAAVLRIQKEIDYYSVNCQNEEEKEAQSLQHPDQENEQTKQCALVPKTDVVENAIAGCGDDVMRDACNVNAGDVDEPSNCNNNNGDSSCNKNQSGSSDTDDGQDVDPCKRIEIGEVVGIENEAGSSTEEKAIDALETSDGDALPIDPDGGGVAIASSCAAPDRSPLPPPREEGIGDGGDSLPIVEAAIVAMETSPDPQCDDVVSMEEIERTKDEPTPTDEIVPAAVAVSPPPRESPYGGLENLGNTCYMASAIQLLCALDSFPSELRARMLPRDVGNEESKDDGDPESTSQQQRLLPQLSNNSLRGALIDTMDRLEKGETVRPDKLKRCVDSRTSLFLGYHQQDAHEFLTKLLDVIDEEYKAKPKADKIEEEEKEESEPATSSATIVVEDDEREAVAESGDCDKDVVSSMDEGSVQSRREDEDSTGSITISEEEEDTGSLKSSDFVLNADEGSLEPREEDYENFAIAEVYGEKPPPNEDVASMAESSIHCNENNNSGDQDWQPQDSPFKRQKVIEDHGSVDSEIAKDLRNPEESNDTDTDTLIPKSKSFSEFKFSDIEGLLNGQEKESSETGTPDHSSHPEKPTSRIEEPKCKLAGGRMNMVGVELTGLVEDEEDVQHTDASLSKATPEQQVVEDERFDEEEEEEAFSPVTSNFTTKVRVCLTCESCKFRRSHIETYLHLSLEISNDSSDDDGIGGFGPLSTGSIDDGLRKFFAPEKREIKCEKCFHTSAIQTTEITQLPRNLLFHLKRFIVDVSPDYTSVSYRKDHSPVSFDERIDLGASRERKSDRHSCDDDDDDEAGLGRFLAYDCLCQGEASYELRSVVNHIGSSVNCGHYTADALRTIGPWHDAREGGGAPRAGGGGESERETDGHRQWTRFNDCYVTKISSKEAVEDASQTAYMIMYELVGE</sequence>
<dbReference type="PROSITE" id="PS50235">
    <property type="entry name" value="USP_3"/>
    <property type="match status" value="1"/>
</dbReference>
<comment type="similarity">
    <text evidence="1">Belongs to the peptidase C19 family.</text>
</comment>
<feature type="region of interest" description="Disordered" evidence="2">
    <location>
        <begin position="364"/>
        <end position="596"/>
    </location>
</feature>
<accession>A0A448ZTF6</accession>
<dbReference type="OrthoDB" id="289038at2759"/>
<keyword evidence="1" id="KW-0833">Ubl conjugation pathway</keyword>
<dbReference type="InterPro" id="IPR050164">
    <property type="entry name" value="Peptidase_C19"/>
</dbReference>
<feature type="region of interest" description="Disordered" evidence="2">
    <location>
        <begin position="847"/>
        <end position="870"/>
    </location>
</feature>
<keyword evidence="1" id="KW-0788">Thiol protease</keyword>
<dbReference type="GO" id="GO:0005634">
    <property type="term" value="C:nucleus"/>
    <property type="evidence" value="ECO:0007669"/>
    <property type="project" value="TreeGrafter"/>
</dbReference>
<feature type="compositionally biased region" description="Basic and acidic residues" evidence="2">
    <location>
        <begin position="576"/>
        <end position="592"/>
    </location>
</feature>
<evidence type="ECO:0000259" key="3">
    <source>
        <dbReference type="PROSITE" id="PS50235"/>
    </source>
</evidence>
<feature type="compositionally biased region" description="Basic and acidic residues" evidence="2">
    <location>
        <begin position="774"/>
        <end position="791"/>
    </location>
</feature>
<name>A0A448ZTF6_9STRA</name>
<evidence type="ECO:0000256" key="2">
    <source>
        <dbReference type="SAM" id="MobiDB-lite"/>
    </source>
</evidence>
<dbReference type="GO" id="GO:0016579">
    <property type="term" value="P:protein deubiquitination"/>
    <property type="evidence" value="ECO:0007669"/>
    <property type="project" value="InterPro"/>
</dbReference>
<dbReference type="EMBL" id="CAACVS010000699">
    <property type="protein sequence ID" value="VEU45347.1"/>
    <property type="molecule type" value="Genomic_DNA"/>
</dbReference>
<feature type="compositionally biased region" description="Acidic residues" evidence="2">
    <location>
        <begin position="369"/>
        <end position="378"/>
    </location>
</feature>
<dbReference type="Gene3D" id="3.90.70.10">
    <property type="entry name" value="Cysteine proteinases"/>
    <property type="match status" value="2"/>
</dbReference>
<dbReference type="GO" id="GO:0005829">
    <property type="term" value="C:cytosol"/>
    <property type="evidence" value="ECO:0007669"/>
    <property type="project" value="TreeGrafter"/>
</dbReference>
<dbReference type="InterPro" id="IPR028889">
    <property type="entry name" value="USP"/>
</dbReference>
<dbReference type="Proteomes" id="UP000291116">
    <property type="component" value="Unassembled WGS sequence"/>
</dbReference>
<dbReference type="CDD" id="cd02257">
    <property type="entry name" value="Peptidase_C19"/>
    <property type="match status" value="1"/>
</dbReference>
<organism evidence="4 5">
    <name type="scientific">Pseudo-nitzschia multistriata</name>
    <dbReference type="NCBI Taxonomy" id="183589"/>
    <lineage>
        <taxon>Eukaryota</taxon>
        <taxon>Sar</taxon>
        <taxon>Stramenopiles</taxon>
        <taxon>Ochrophyta</taxon>
        <taxon>Bacillariophyta</taxon>
        <taxon>Bacillariophyceae</taxon>
        <taxon>Bacillariophycidae</taxon>
        <taxon>Bacillariales</taxon>
        <taxon>Bacillariaceae</taxon>
        <taxon>Pseudo-nitzschia</taxon>
    </lineage>
</organism>
<protein>
    <recommendedName>
        <fullName evidence="1">Ubiquitin carboxyl-terminal hydrolase</fullName>
        <ecNumber evidence="1">3.4.19.12</ecNumber>
    </recommendedName>
</protein>
<dbReference type="InterPro" id="IPR018200">
    <property type="entry name" value="USP_CS"/>
</dbReference>
<dbReference type="GO" id="GO:0006508">
    <property type="term" value="P:proteolysis"/>
    <property type="evidence" value="ECO:0007669"/>
    <property type="project" value="UniProtKB-KW"/>
</dbReference>
<feature type="region of interest" description="Disordered" evidence="2">
    <location>
        <begin position="274"/>
        <end position="303"/>
    </location>
</feature>
<dbReference type="InterPro" id="IPR038765">
    <property type="entry name" value="Papain-like_cys_pep_sf"/>
</dbReference>
<feature type="compositionally biased region" description="Low complexity" evidence="2">
    <location>
        <begin position="78"/>
        <end position="97"/>
    </location>
</feature>
<feature type="compositionally biased region" description="Polar residues" evidence="2">
    <location>
        <begin position="484"/>
        <end position="505"/>
    </location>
</feature>
<dbReference type="PANTHER" id="PTHR24006:SF827">
    <property type="entry name" value="UBIQUITIN CARBOXYL-TERMINAL HYDROLASE 34"/>
    <property type="match status" value="1"/>
</dbReference>
<feature type="region of interest" description="Disordered" evidence="2">
    <location>
        <begin position="21"/>
        <end position="42"/>
    </location>
</feature>
<feature type="compositionally biased region" description="Basic and acidic residues" evidence="2">
    <location>
        <begin position="512"/>
        <end position="532"/>
    </location>
</feature>
<dbReference type="GO" id="GO:0004843">
    <property type="term" value="F:cysteine-type deubiquitinase activity"/>
    <property type="evidence" value="ECO:0007669"/>
    <property type="project" value="UniProtKB-UniRule"/>
</dbReference>
<keyword evidence="1" id="KW-0378">Hydrolase</keyword>
<feature type="region of interest" description="Disordered" evidence="2">
    <location>
        <begin position="70"/>
        <end position="107"/>
    </location>
</feature>
<dbReference type="Pfam" id="PF00443">
    <property type="entry name" value="UCH"/>
    <property type="match status" value="2"/>
</dbReference>
<comment type="catalytic activity">
    <reaction evidence="1">
        <text>Thiol-dependent hydrolysis of ester, thioester, amide, peptide and isopeptide bonds formed by the C-terminal Gly of ubiquitin (a 76-residue protein attached to proteins as an intracellular targeting signal).</text>
        <dbReference type="EC" id="3.4.19.12"/>
    </reaction>
</comment>
<keyword evidence="5" id="KW-1185">Reference proteome</keyword>
<dbReference type="PROSITE" id="PS00972">
    <property type="entry name" value="USP_1"/>
    <property type="match status" value="1"/>
</dbReference>
<gene>
    <name evidence="4" type="ORF">PSNMU_V1.4_AUG-EV-PASAV3_0125190</name>
</gene>
<dbReference type="AlphaFoldDB" id="A0A448ZTF6"/>
<evidence type="ECO:0000313" key="4">
    <source>
        <dbReference type="EMBL" id="VEU45347.1"/>
    </source>
</evidence>
<proteinExistence type="inferred from homology"/>
<dbReference type="EC" id="3.4.19.12" evidence="1"/>
<dbReference type="InterPro" id="IPR001394">
    <property type="entry name" value="Peptidase_C19_UCH"/>
</dbReference>
<evidence type="ECO:0000256" key="1">
    <source>
        <dbReference type="RuleBase" id="RU366025"/>
    </source>
</evidence>
<dbReference type="PANTHER" id="PTHR24006">
    <property type="entry name" value="UBIQUITIN CARBOXYL-TERMINAL HYDROLASE"/>
    <property type="match status" value="1"/>
</dbReference>
<evidence type="ECO:0000313" key="5">
    <source>
        <dbReference type="Proteomes" id="UP000291116"/>
    </source>
</evidence>
<keyword evidence="1" id="KW-0645">Protease</keyword>
<feature type="compositionally biased region" description="Gly residues" evidence="2">
    <location>
        <begin position="852"/>
        <end position="862"/>
    </location>
</feature>
<dbReference type="SUPFAM" id="SSF54001">
    <property type="entry name" value="Cysteine proteinases"/>
    <property type="match status" value="1"/>
</dbReference>
<dbReference type="PROSITE" id="PS00973">
    <property type="entry name" value="USP_2"/>
    <property type="match status" value="1"/>
</dbReference>